<reference evidence="5 6" key="1">
    <citation type="submission" date="2018-08" db="EMBL/GenBank/DDBJ databases">
        <title>A genome reference for cultivated species of the human gut microbiota.</title>
        <authorList>
            <person name="Zou Y."/>
            <person name="Xue W."/>
            <person name="Luo G."/>
        </authorList>
    </citation>
    <scope>NUCLEOTIDE SEQUENCE [LARGE SCALE GENOMIC DNA]</scope>
    <source>
        <strain evidence="5 6">AM21-18</strain>
    </source>
</reference>
<dbReference type="EMBL" id="JAJBOM010000033">
    <property type="protein sequence ID" value="MCB5620767.1"/>
    <property type="molecule type" value="Genomic_DNA"/>
</dbReference>
<dbReference type="Proteomes" id="UP000283981">
    <property type="component" value="Unassembled WGS sequence"/>
</dbReference>
<dbReference type="Proteomes" id="UP001297370">
    <property type="component" value="Unassembled WGS sequence"/>
</dbReference>
<gene>
    <name evidence="5" type="ORF">DW243_03910</name>
    <name evidence="4" type="ORF">G4958_14990</name>
    <name evidence="2" type="ORF">LIQ08_16675</name>
    <name evidence="3" type="ORF">O4N78_08725</name>
</gene>
<proteinExistence type="predicted"/>
<dbReference type="EMBL" id="JAPZEG010000009">
    <property type="protein sequence ID" value="MDE1203649.1"/>
    <property type="molecule type" value="Genomic_DNA"/>
</dbReference>
<evidence type="ECO:0000313" key="5">
    <source>
        <dbReference type="EMBL" id="RHG87263.1"/>
    </source>
</evidence>
<name>A0A3E4K2Y9_MEDGN</name>
<reference evidence="4" key="3">
    <citation type="submission" date="2020-02" db="EMBL/GenBank/DDBJ databases">
        <authorList>
            <person name="Littmann E."/>
            <person name="Sorbara M."/>
        </authorList>
    </citation>
    <scope>NUCLEOTIDE SEQUENCE</scope>
    <source>
        <strain evidence="4">MSK.22.53</strain>
    </source>
</reference>
<dbReference type="RefSeq" id="WP_117636819.1">
    <property type="nucleotide sequence ID" value="NZ_BAABXJ010000001.1"/>
</dbReference>
<dbReference type="Proteomes" id="UP001149331">
    <property type="component" value="Unassembled WGS sequence"/>
</dbReference>
<reference evidence="3" key="5">
    <citation type="submission" date="2022-12" db="EMBL/GenBank/DDBJ databases">
        <title>Genome of R. gnavus strain RSHDN_120.</title>
        <authorList>
            <person name="Abdugheni R."/>
        </authorList>
    </citation>
    <scope>NUCLEOTIDE SEQUENCE</scope>
    <source>
        <strain evidence="3">RSHDN_120</strain>
    </source>
</reference>
<evidence type="ECO:0000313" key="4">
    <source>
        <dbReference type="EMBL" id="NSI20615.1"/>
    </source>
</evidence>
<dbReference type="Pfam" id="PF12666">
    <property type="entry name" value="PrgI"/>
    <property type="match status" value="1"/>
</dbReference>
<organism evidence="5 6">
    <name type="scientific">Mediterraneibacter gnavus</name>
    <name type="common">Ruminococcus gnavus</name>
    <dbReference type="NCBI Taxonomy" id="33038"/>
    <lineage>
        <taxon>Bacteria</taxon>
        <taxon>Bacillati</taxon>
        <taxon>Bacillota</taxon>
        <taxon>Clostridia</taxon>
        <taxon>Lachnospirales</taxon>
        <taxon>Lachnospiraceae</taxon>
        <taxon>Mediterraneibacter</taxon>
    </lineage>
</organism>
<evidence type="ECO:0000313" key="2">
    <source>
        <dbReference type="EMBL" id="MCB5620767.1"/>
    </source>
</evidence>
<sequence length="141" mass="16145">MEVKMNKEIQEFQESFFFGLSMRQCFFSVLAIAAAVGVYLGTKDTCGTEIAGWLSVFAAAPFAGCGFFRYHQMTLEKFVWVWLKSEILCPKKLVFQSENLYLKCLEETIEIGTRSCRNGTELVERKRSKNRKKKGRGDTVD</sequence>
<keyword evidence="1" id="KW-1133">Transmembrane helix</keyword>
<evidence type="ECO:0000313" key="6">
    <source>
        <dbReference type="Proteomes" id="UP000283981"/>
    </source>
</evidence>
<feature type="transmembrane region" description="Helical" evidence="1">
    <location>
        <begin position="20"/>
        <end position="40"/>
    </location>
</feature>
<keyword evidence="1" id="KW-0472">Membrane</keyword>
<dbReference type="InterPro" id="IPR024414">
    <property type="entry name" value="Uncharacterised_PrgI"/>
</dbReference>
<dbReference type="EMBL" id="JAAIRM010000036">
    <property type="protein sequence ID" value="NSI20615.1"/>
    <property type="molecule type" value="Genomic_DNA"/>
</dbReference>
<dbReference type="EMBL" id="QRIS01000005">
    <property type="protein sequence ID" value="RHG87263.1"/>
    <property type="molecule type" value="Genomic_DNA"/>
</dbReference>
<feature type="transmembrane region" description="Helical" evidence="1">
    <location>
        <begin position="52"/>
        <end position="70"/>
    </location>
</feature>
<evidence type="ECO:0000313" key="3">
    <source>
        <dbReference type="EMBL" id="MDE1203649.1"/>
    </source>
</evidence>
<reference evidence="4" key="2">
    <citation type="journal article" date="2020" name="Cell Host Microbe">
        <title>Functional and Genomic Variation between Human-Derived Isolates of Lachnospiraceae Reveals Inter- and Intra-Species Diversity.</title>
        <authorList>
            <person name="Sorbara M.T."/>
            <person name="Littmann E.R."/>
            <person name="Fontana E."/>
            <person name="Moody T.U."/>
            <person name="Kohout C.E."/>
            <person name="Gjonbalaj M."/>
            <person name="Eaton V."/>
            <person name="Seok R."/>
            <person name="Leiner I.M."/>
            <person name="Pamer E.G."/>
        </authorList>
    </citation>
    <scope>NUCLEOTIDE SEQUENCE</scope>
    <source>
        <strain evidence="4">MSK.22.53</strain>
    </source>
</reference>
<dbReference type="Proteomes" id="UP001296643">
    <property type="component" value="Unassembled WGS sequence"/>
</dbReference>
<dbReference type="AlphaFoldDB" id="A0A3E4K2Y9"/>
<reference evidence="2" key="4">
    <citation type="submission" date="2021-10" db="EMBL/GenBank/DDBJ databases">
        <title>Collection of gut derived symbiotic bacterial strains cultured from healthy donors.</title>
        <authorList>
            <person name="Lin H."/>
            <person name="Littmann E."/>
            <person name="Claire K."/>
            <person name="Pamer E."/>
        </authorList>
    </citation>
    <scope>NUCLEOTIDE SEQUENCE</scope>
    <source>
        <strain evidence="2">MSK.23.18</strain>
    </source>
</reference>
<protein>
    <submittedName>
        <fullName evidence="5">PrgI family protein</fullName>
    </submittedName>
</protein>
<comment type="caution">
    <text evidence="5">The sequence shown here is derived from an EMBL/GenBank/DDBJ whole genome shotgun (WGS) entry which is preliminary data.</text>
</comment>
<keyword evidence="1" id="KW-0812">Transmembrane</keyword>
<accession>A0A3E4K2Y9</accession>
<evidence type="ECO:0000256" key="1">
    <source>
        <dbReference type="SAM" id="Phobius"/>
    </source>
</evidence>